<dbReference type="FunFam" id="3.40.50.300:FF:000020">
    <property type="entry name" value="Amino acid ABC transporter ATP-binding component"/>
    <property type="match status" value="1"/>
</dbReference>
<dbReference type="PANTHER" id="PTHR43166">
    <property type="entry name" value="AMINO ACID IMPORT ATP-BINDING PROTEIN"/>
    <property type="match status" value="1"/>
</dbReference>
<dbReference type="GO" id="GO:0015716">
    <property type="term" value="P:organic phosphonate transport"/>
    <property type="evidence" value="ECO:0007669"/>
    <property type="project" value="UniProtKB-KW"/>
</dbReference>
<evidence type="ECO:0000256" key="1">
    <source>
        <dbReference type="ARBA" id="ARBA00022448"/>
    </source>
</evidence>
<gene>
    <name evidence="6" type="ORF">BC008_35625</name>
</gene>
<dbReference type="GO" id="GO:0015424">
    <property type="term" value="F:ABC-type amino acid transporter activity"/>
    <property type="evidence" value="ECO:0007669"/>
    <property type="project" value="InterPro"/>
</dbReference>
<dbReference type="Pfam" id="PF00005">
    <property type="entry name" value="ABC_tran"/>
    <property type="match status" value="1"/>
</dbReference>
<reference evidence="6 7" key="1">
    <citation type="journal article" date="2015" name="Genome Announc.">
        <title>Draft Genome of the Euendolithic (true boring) Cyanobacterium Mastigocoleus testarum strain BC008.</title>
        <authorList>
            <person name="Guida B.S."/>
            <person name="Garcia-Pichel F."/>
        </authorList>
    </citation>
    <scope>NUCLEOTIDE SEQUENCE [LARGE SCALE GENOMIC DNA]</scope>
    <source>
        <strain evidence="6 7">BC008</strain>
    </source>
</reference>
<dbReference type="InterPro" id="IPR050086">
    <property type="entry name" value="MetN_ABC_transporter-like"/>
</dbReference>
<evidence type="ECO:0000256" key="2">
    <source>
        <dbReference type="ARBA" id="ARBA00022741"/>
    </source>
</evidence>
<evidence type="ECO:0000313" key="7">
    <source>
        <dbReference type="Proteomes" id="UP000053372"/>
    </source>
</evidence>
<dbReference type="AlphaFoldDB" id="A0A0V7ZXX6"/>
<dbReference type="PIRSF" id="PIRSF039085">
    <property type="entry name" value="ABC_ATPase_HisP"/>
    <property type="match status" value="1"/>
</dbReference>
<name>A0A0V7ZXX6_9CYAN</name>
<dbReference type="PROSITE" id="PS50893">
    <property type="entry name" value="ABC_TRANSPORTER_2"/>
    <property type="match status" value="1"/>
</dbReference>
<dbReference type="EMBL" id="LMTZ01000024">
    <property type="protein sequence ID" value="KST69453.1"/>
    <property type="molecule type" value="Genomic_DNA"/>
</dbReference>
<evidence type="ECO:0000313" key="6">
    <source>
        <dbReference type="EMBL" id="KST69453.1"/>
    </source>
</evidence>
<proteinExistence type="predicted"/>
<evidence type="ECO:0000256" key="3">
    <source>
        <dbReference type="ARBA" id="ARBA00022840"/>
    </source>
</evidence>
<dbReference type="InterPro" id="IPR030679">
    <property type="entry name" value="ABC_ATPase_HisP-typ"/>
</dbReference>
<dbReference type="InterPro" id="IPR027417">
    <property type="entry name" value="P-loop_NTPase"/>
</dbReference>
<dbReference type="RefSeq" id="WP_027841422.1">
    <property type="nucleotide sequence ID" value="NZ_LMTZ01000024.1"/>
</dbReference>
<comment type="caution">
    <text evidence="6">The sequence shown here is derived from an EMBL/GenBank/DDBJ whole genome shotgun (WGS) entry which is preliminary data.</text>
</comment>
<dbReference type="GO" id="GO:0016887">
    <property type="term" value="F:ATP hydrolysis activity"/>
    <property type="evidence" value="ECO:0007669"/>
    <property type="project" value="InterPro"/>
</dbReference>
<keyword evidence="4" id="KW-0918">Phosphonate transport</keyword>
<keyword evidence="1" id="KW-0813">Transport</keyword>
<protein>
    <submittedName>
        <fullName evidence="6">Peptide ABC transporter ATP-binding protein</fullName>
    </submittedName>
</protein>
<dbReference type="InterPro" id="IPR003439">
    <property type="entry name" value="ABC_transporter-like_ATP-bd"/>
</dbReference>
<dbReference type="InterPro" id="IPR017871">
    <property type="entry name" value="ABC_transporter-like_CS"/>
</dbReference>
<evidence type="ECO:0000259" key="5">
    <source>
        <dbReference type="PROSITE" id="PS50893"/>
    </source>
</evidence>
<dbReference type="PROSITE" id="PS00211">
    <property type="entry name" value="ABC_TRANSPORTER_1"/>
    <property type="match status" value="1"/>
</dbReference>
<sequence length="244" mass="27407">MNKIIIKTENLSKSFGKIEVLKSISTEIYQGEVVAILGASGSGKSTFLRCINLLERPSTGKVYFHDQEITHPKANIAKIRQHLVMVFQHFNLFPHMTTLENITYAPIKVKRVERHQAKLKGMKLLERVGLTEKANVYPAKLSGGQKQRVAIARALAMEPEVILFDEPTSALDPEMVKDVLEAIQSLAETGITMAIVTHEMGFAREVASRIMFLDRGVLAEDSSPQEFFHSPKCERAQQFLNKML</sequence>
<dbReference type="GO" id="GO:0005524">
    <property type="term" value="F:ATP binding"/>
    <property type="evidence" value="ECO:0007669"/>
    <property type="project" value="UniProtKB-KW"/>
</dbReference>
<keyword evidence="2" id="KW-0547">Nucleotide-binding</keyword>
<dbReference type="Gene3D" id="3.40.50.300">
    <property type="entry name" value="P-loop containing nucleotide triphosphate hydrolases"/>
    <property type="match status" value="1"/>
</dbReference>
<organism evidence="6 7">
    <name type="scientific">Mastigocoleus testarum BC008</name>
    <dbReference type="NCBI Taxonomy" id="371196"/>
    <lineage>
        <taxon>Bacteria</taxon>
        <taxon>Bacillati</taxon>
        <taxon>Cyanobacteriota</taxon>
        <taxon>Cyanophyceae</taxon>
        <taxon>Nostocales</taxon>
        <taxon>Hapalosiphonaceae</taxon>
        <taxon>Mastigocoleus</taxon>
    </lineage>
</organism>
<dbReference type="CDD" id="cd03262">
    <property type="entry name" value="ABC_HisP_GlnQ"/>
    <property type="match status" value="1"/>
</dbReference>
<dbReference type="Proteomes" id="UP000053372">
    <property type="component" value="Unassembled WGS sequence"/>
</dbReference>
<dbReference type="SUPFAM" id="SSF52540">
    <property type="entry name" value="P-loop containing nucleoside triphosphate hydrolases"/>
    <property type="match status" value="1"/>
</dbReference>
<dbReference type="PANTHER" id="PTHR43166:SF37">
    <property type="entry name" value="ARGININE TRANSPORT ATP-BINDING PROTEIN ARTM"/>
    <property type="match status" value="1"/>
</dbReference>
<evidence type="ECO:0000256" key="4">
    <source>
        <dbReference type="ARBA" id="ARBA00022885"/>
    </source>
</evidence>
<feature type="domain" description="ABC transporter" evidence="5">
    <location>
        <begin position="6"/>
        <end position="240"/>
    </location>
</feature>
<keyword evidence="7" id="KW-1185">Reference proteome</keyword>
<keyword evidence="3 6" id="KW-0067">ATP-binding</keyword>
<dbReference type="InterPro" id="IPR003593">
    <property type="entry name" value="AAA+_ATPase"/>
</dbReference>
<accession>A0A0V7ZXX6</accession>
<dbReference type="SMART" id="SM00382">
    <property type="entry name" value="AAA"/>
    <property type="match status" value="1"/>
</dbReference>